<evidence type="ECO:0000256" key="4">
    <source>
        <dbReference type="ARBA" id="ARBA00022692"/>
    </source>
</evidence>
<dbReference type="InterPro" id="IPR000515">
    <property type="entry name" value="MetI-like"/>
</dbReference>
<evidence type="ECO:0000313" key="9">
    <source>
        <dbReference type="EMBL" id="MBO1751592.1"/>
    </source>
</evidence>
<dbReference type="Pfam" id="PF00528">
    <property type="entry name" value="BPD_transp_1"/>
    <property type="match status" value="1"/>
</dbReference>
<organism evidence="9 10">
    <name type="scientific">Actinotalea soli</name>
    <dbReference type="NCBI Taxonomy" id="2819234"/>
    <lineage>
        <taxon>Bacteria</taxon>
        <taxon>Bacillati</taxon>
        <taxon>Actinomycetota</taxon>
        <taxon>Actinomycetes</taxon>
        <taxon>Micrococcales</taxon>
        <taxon>Cellulomonadaceae</taxon>
        <taxon>Actinotalea</taxon>
    </lineage>
</organism>
<dbReference type="PROSITE" id="PS50928">
    <property type="entry name" value="ABC_TM1"/>
    <property type="match status" value="1"/>
</dbReference>
<feature type="transmembrane region" description="Helical" evidence="7">
    <location>
        <begin position="224"/>
        <end position="249"/>
    </location>
</feature>
<evidence type="ECO:0000256" key="7">
    <source>
        <dbReference type="RuleBase" id="RU363032"/>
    </source>
</evidence>
<keyword evidence="4 7" id="KW-0812">Transmembrane</keyword>
<proteinExistence type="inferred from homology"/>
<dbReference type="AlphaFoldDB" id="A0A939LUL8"/>
<keyword evidence="5 7" id="KW-1133">Transmembrane helix</keyword>
<evidence type="ECO:0000313" key="10">
    <source>
        <dbReference type="Proteomes" id="UP000664209"/>
    </source>
</evidence>
<feature type="transmembrane region" description="Helical" evidence="7">
    <location>
        <begin position="124"/>
        <end position="146"/>
    </location>
</feature>
<feature type="transmembrane region" description="Helical" evidence="7">
    <location>
        <begin position="98"/>
        <end position="118"/>
    </location>
</feature>
<evidence type="ECO:0000256" key="3">
    <source>
        <dbReference type="ARBA" id="ARBA00022475"/>
    </source>
</evidence>
<dbReference type="SUPFAM" id="SSF161098">
    <property type="entry name" value="MetI-like"/>
    <property type="match status" value="1"/>
</dbReference>
<comment type="subcellular location">
    <subcellularLocation>
        <location evidence="1 7">Cell membrane</location>
        <topology evidence="1 7">Multi-pass membrane protein</topology>
    </subcellularLocation>
</comment>
<keyword evidence="3" id="KW-1003">Cell membrane</keyword>
<dbReference type="Proteomes" id="UP000664209">
    <property type="component" value="Unassembled WGS sequence"/>
</dbReference>
<keyword evidence="6 7" id="KW-0472">Membrane</keyword>
<reference evidence="9" key="1">
    <citation type="submission" date="2021-03" db="EMBL/GenBank/DDBJ databases">
        <title>Actinotalea soli sp. nov., isolated from soil.</title>
        <authorList>
            <person name="Ping W."/>
            <person name="Zhang J."/>
        </authorList>
    </citation>
    <scope>NUCLEOTIDE SEQUENCE</scope>
    <source>
        <strain evidence="9">BY-33</strain>
    </source>
</reference>
<feature type="domain" description="ABC transmembrane type-1" evidence="8">
    <location>
        <begin position="56"/>
        <end position="245"/>
    </location>
</feature>
<dbReference type="EMBL" id="JAGEMK010000003">
    <property type="protein sequence ID" value="MBO1751592.1"/>
    <property type="molecule type" value="Genomic_DNA"/>
</dbReference>
<evidence type="ECO:0000256" key="2">
    <source>
        <dbReference type="ARBA" id="ARBA00022448"/>
    </source>
</evidence>
<dbReference type="RefSeq" id="WP_208055279.1">
    <property type="nucleotide sequence ID" value="NZ_JAGEMK010000003.1"/>
</dbReference>
<feature type="transmembrane region" description="Helical" evidence="7">
    <location>
        <begin position="56"/>
        <end position="86"/>
    </location>
</feature>
<name>A0A939LUL8_9CELL</name>
<keyword evidence="2 7" id="KW-0813">Transport</keyword>
<evidence type="ECO:0000256" key="1">
    <source>
        <dbReference type="ARBA" id="ARBA00004651"/>
    </source>
</evidence>
<accession>A0A939LUL8</accession>
<keyword evidence="10" id="KW-1185">Reference proteome</keyword>
<dbReference type="PANTHER" id="PTHR30151:SF41">
    <property type="entry name" value="ABC TRANSPORTER PERMEASE PROTEIN"/>
    <property type="match status" value="1"/>
</dbReference>
<evidence type="ECO:0000256" key="6">
    <source>
        <dbReference type="ARBA" id="ARBA00023136"/>
    </source>
</evidence>
<dbReference type="PANTHER" id="PTHR30151">
    <property type="entry name" value="ALKANE SULFONATE ABC TRANSPORTER-RELATED, MEMBRANE SUBUNIT"/>
    <property type="match status" value="1"/>
</dbReference>
<comment type="similarity">
    <text evidence="7">Belongs to the binding-protein-dependent transport system permease family.</text>
</comment>
<dbReference type="GO" id="GO:0055085">
    <property type="term" value="P:transmembrane transport"/>
    <property type="evidence" value="ECO:0007669"/>
    <property type="project" value="InterPro"/>
</dbReference>
<evidence type="ECO:0000256" key="5">
    <source>
        <dbReference type="ARBA" id="ARBA00022989"/>
    </source>
</evidence>
<gene>
    <name evidence="9" type="ORF">J4G33_07210</name>
</gene>
<dbReference type="InterPro" id="IPR035906">
    <property type="entry name" value="MetI-like_sf"/>
</dbReference>
<sequence>MTAARTAAARGLPPVLLLVALLAAWQTVVVVGQVPAFLLPSPSAIGSELVALWPTISSAILVTGGNSLLGLLLGALTGVAVAVVAGLLPSADRMLQPFVAGLAVVPIVALAPVLYTMYGAASEVARVIVAAIAAFVPVFVTTTRGLRQVRPVHRDLMRAYGATPRQATVTVTVPTAVPFVFTGLRLASSLAVISAIVAEYFGGPRTGIGSFITTAAAGSNYARAWAFVVGGILVGLAFYGVTLAAEHLVRRRAGPRAR</sequence>
<dbReference type="Gene3D" id="1.10.3720.10">
    <property type="entry name" value="MetI-like"/>
    <property type="match status" value="1"/>
</dbReference>
<evidence type="ECO:0000259" key="8">
    <source>
        <dbReference type="PROSITE" id="PS50928"/>
    </source>
</evidence>
<dbReference type="GO" id="GO:0005886">
    <property type="term" value="C:plasma membrane"/>
    <property type="evidence" value="ECO:0007669"/>
    <property type="project" value="UniProtKB-SubCell"/>
</dbReference>
<comment type="caution">
    <text evidence="9">The sequence shown here is derived from an EMBL/GenBank/DDBJ whole genome shotgun (WGS) entry which is preliminary data.</text>
</comment>
<protein>
    <submittedName>
        <fullName evidence="9">ABC transporter permease subunit</fullName>
    </submittedName>
</protein>
<feature type="transmembrane region" description="Helical" evidence="7">
    <location>
        <begin position="167"/>
        <end position="197"/>
    </location>
</feature>